<accession>A0AAV3QFH9</accession>
<keyword evidence="4" id="KW-0158">Chromosome</keyword>
<comment type="similarity">
    <text evidence="3">Belongs to the CENP-O/MCM21 family.</text>
</comment>
<evidence type="ECO:0000256" key="4">
    <source>
        <dbReference type="ARBA" id="ARBA00022454"/>
    </source>
</evidence>
<name>A0AAV3QFH9_LITER</name>
<organism evidence="7 8">
    <name type="scientific">Lithospermum erythrorhizon</name>
    <name type="common">Purple gromwell</name>
    <name type="synonym">Lithospermum officinale var. erythrorhizon</name>
    <dbReference type="NCBI Taxonomy" id="34254"/>
    <lineage>
        <taxon>Eukaryota</taxon>
        <taxon>Viridiplantae</taxon>
        <taxon>Streptophyta</taxon>
        <taxon>Embryophyta</taxon>
        <taxon>Tracheophyta</taxon>
        <taxon>Spermatophyta</taxon>
        <taxon>Magnoliopsida</taxon>
        <taxon>eudicotyledons</taxon>
        <taxon>Gunneridae</taxon>
        <taxon>Pentapetalae</taxon>
        <taxon>asterids</taxon>
        <taxon>lamiids</taxon>
        <taxon>Boraginales</taxon>
        <taxon>Boraginaceae</taxon>
        <taxon>Boraginoideae</taxon>
        <taxon>Lithospermeae</taxon>
        <taxon>Lithospermum</taxon>
    </lineage>
</organism>
<sequence length="130" mass="14769">MGLCDGVVVTSHYEKYTFWLIPYFQVRLIKELYGNQIKELYHSLPYQMVEFVLDDFDCKVIVGLRYGDLVSTIPSTVSVLAWPRHQSKKFPVEAGAVARKGTEPLGSRCIPIRLPYAEDALRTMSLPQGT</sequence>
<evidence type="ECO:0000313" key="8">
    <source>
        <dbReference type="Proteomes" id="UP001454036"/>
    </source>
</evidence>
<dbReference type="PANTHER" id="PTHR14582">
    <property type="entry name" value="INNER KINETOCHORE SUBUNIT MAL2"/>
    <property type="match status" value="1"/>
</dbReference>
<evidence type="ECO:0000256" key="6">
    <source>
        <dbReference type="ARBA" id="ARBA00023328"/>
    </source>
</evidence>
<reference evidence="7 8" key="1">
    <citation type="submission" date="2024-01" db="EMBL/GenBank/DDBJ databases">
        <title>The complete chloroplast genome sequence of Lithospermum erythrorhizon: insights into the phylogenetic relationship among Boraginaceae species and the maternal lineages of purple gromwells.</title>
        <authorList>
            <person name="Okada T."/>
            <person name="Watanabe K."/>
        </authorList>
    </citation>
    <scope>NUCLEOTIDE SEQUENCE [LARGE SCALE GENOMIC DNA]</scope>
</reference>
<evidence type="ECO:0000256" key="1">
    <source>
        <dbReference type="ARBA" id="ARBA00004123"/>
    </source>
</evidence>
<dbReference type="GO" id="GO:0005634">
    <property type="term" value="C:nucleus"/>
    <property type="evidence" value="ECO:0007669"/>
    <property type="project" value="UniProtKB-SubCell"/>
</dbReference>
<dbReference type="EMBL" id="BAABME010021234">
    <property type="protein sequence ID" value="GAA0162779.1"/>
    <property type="molecule type" value="Genomic_DNA"/>
</dbReference>
<dbReference type="PANTHER" id="PTHR14582:SF1">
    <property type="entry name" value="CENTROMERE PROTEIN O"/>
    <property type="match status" value="1"/>
</dbReference>
<proteinExistence type="inferred from homology"/>
<evidence type="ECO:0000256" key="3">
    <source>
        <dbReference type="ARBA" id="ARBA00007321"/>
    </source>
</evidence>
<comment type="caution">
    <text evidence="7">The sequence shown here is derived from an EMBL/GenBank/DDBJ whole genome shotgun (WGS) entry which is preliminary data.</text>
</comment>
<evidence type="ECO:0000256" key="5">
    <source>
        <dbReference type="ARBA" id="ARBA00023242"/>
    </source>
</evidence>
<dbReference type="CDD" id="cd23836">
    <property type="entry name" value="DRWD-C_CENP-O"/>
    <property type="match status" value="1"/>
</dbReference>
<protein>
    <submittedName>
        <fullName evidence="7">Uncharacterized protein</fullName>
    </submittedName>
</protein>
<keyword evidence="5" id="KW-0539">Nucleus</keyword>
<evidence type="ECO:0000313" key="7">
    <source>
        <dbReference type="EMBL" id="GAA0162779.1"/>
    </source>
</evidence>
<dbReference type="GO" id="GO:0031511">
    <property type="term" value="C:Mis6-Sim4 complex"/>
    <property type="evidence" value="ECO:0007669"/>
    <property type="project" value="TreeGrafter"/>
</dbReference>
<keyword evidence="6" id="KW-0137">Centromere</keyword>
<gene>
    <name evidence="7" type="ORF">LIER_39474</name>
</gene>
<keyword evidence="8" id="KW-1185">Reference proteome</keyword>
<evidence type="ECO:0000256" key="2">
    <source>
        <dbReference type="ARBA" id="ARBA00004584"/>
    </source>
</evidence>
<comment type="subcellular location">
    <subcellularLocation>
        <location evidence="2">Chromosome</location>
        <location evidence="2">Centromere</location>
    </subcellularLocation>
    <subcellularLocation>
        <location evidence="1">Nucleus</location>
    </subcellularLocation>
</comment>
<dbReference type="Proteomes" id="UP001454036">
    <property type="component" value="Unassembled WGS sequence"/>
</dbReference>
<dbReference type="AlphaFoldDB" id="A0AAV3QFH9"/>
<dbReference type="InterPro" id="IPR018464">
    <property type="entry name" value="CENP-O"/>
</dbReference>